<keyword evidence="2" id="KW-1003">Cell membrane</keyword>
<dbReference type="Gene3D" id="1.20.120.1200">
    <property type="entry name" value="NADH-ubiquinone/plastoquinone oxidoreductase chain 6, subunit NuoJ"/>
    <property type="match status" value="1"/>
</dbReference>
<keyword evidence="3" id="KW-0560">Oxidoreductase</keyword>
<comment type="subcellular location">
    <subcellularLocation>
        <location evidence="2">Cell membrane</location>
        <topology evidence="2">Multi-pass membrane protein</topology>
    </subcellularLocation>
</comment>
<dbReference type="InterPro" id="IPR042106">
    <property type="entry name" value="Nuo/plastoQ_OxRdtase_6_NuoJ"/>
</dbReference>
<organism evidence="3 4">
    <name type="scientific">Acidithiobacillus caldus (strain ATCC 51756 / DSM 8584 / KU)</name>
    <dbReference type="NCBI Taxonomy" id="637389"/>
    <lineage>
        <taxon>Bacteria</taxon>
        <taxon>Pseudomonadati</taxon>
        <taxon>Pseudomonadota</taxon>
        <taxon>Acidithiobacillia</taxon>
        <taxon>Acidithiobacillales</taxon>
        <taxon>Acidithiobacillaceae</taxon>
        <taxon>Acidithiobacillus</taxon>
    </lineage>
</organism>
<protein>
    <recommendedName>
        <fullName evidence="2">NADH-quinone oxidoreductase subunit J</fullName>
        <ecNumber evidence="2">7.1.1.-</ecNumber>
    </recommendedName>
</protein>
<keyword evidence="2" id="KW-0472">Membrane</keyword>
<dbReference type="EC" id="7.1.1.-" evidence="2"/>
<comment type="function">
    <text evidence="2">NDH-1 shuttles electrons from NADH, via FMN and iron-sulfur (Fe-S) centers, to quinones in the respiratory chain. Couples the redox reaction to proton translocation (for every two electrons transferred, four hydrogen ions are translocated across the cytoplasmic membrane), and thus conserves the redox energy in a proton gradient.</text>
</comment>
<dbReference type="KEGG" id="acz:Acaty_c2423"/>
<dbReference type="RefSeq" id="WP_004868998.1">
    <property type="nucleotide sequence ID" value="NZ_CP005986.1"/>
</dbReference>
<dbReference type="GO" id="GO:0008137">
    <property type="term" value="F:NADH dehydrogenase (ubiquinone) activity"/>
    <property type="evidence" value="ECO:0007669"/>
    <property type="project" value="UniProtKB-UniRule"/>
</dbReference>
<accession>A0A060A2F4</accession>
<dbReference type="PANTHER" id="PTHR33269">
    <property type="entry name" value="NADH-UBIQUINONE OXIDOREDUCTASE CHAIN 6"/>
    <property type="match status" value="1"/>
</dbReference>
<dbReference type="PANTHER" id="PTHR33269:SF17">
    <property type="entry name" value="NADH-UBIQUINONE OXIDOREDUCTASE CHAIN 6"/>
    <property type="match status" value="1"/>
</dbReference>
<sequence length="166" mass="17362">MMAVALILVLALLTVLAALVYAAVPMRGAVLFGAVLLLLAVLFLLLGAPFVAALEVILYLGAILVLFLFAIMLLRPDPEEETGARRFRRGAGPALLLLCALALVLGLLFLPQTGPHLSAHPLGIAEIGAALFGPWLWLVEALAVLLFAVIGAVLAIHQGGDDGESR</sequence>
<dbReference type="GeneID" id="92932489"/>
<dbReference type="Proteomes" id="UP000005522">
    <property type="component" value="Chromosome"/>
</dbReference>
<reference evidence="3 4" key="1">
    <citation type="journal article" date="2009" name="J. Bacteriol.">
        <title>Draft genome sequence of the extremely acidophilic bacterium Acidithiobacillus caldus ATCC 51756 reveals metabolic versatility in the genus Acidithiobacillus.</title>
        <authorList>
            <person name="Valdes J."/>
            <person name="Quatrini R."/>
            <person name="Hallberg K."/>
            <person name="Dopson M."/>
            <person name="Valenzuela P.D."/>
            <person name="Holmes D.S."/>
        </authorList>
    </citation>
    <scope>NUCLEOTIDE SEQUENCE [LARGE SCALE GENOMIC DNA]</scope>
    <source>
        <strain evidence="4">ATCC 51756 / DSM 8584 / KU</strain>
    </source>
</reference>
<proteinExistence type="inferred from homology"/>
<comment type="catalytic activity">
    <reaction evidence="2">
        <text>a quinone + NADH + 5 H(+)(in) = a quinol + NAD(+) + 4 H(+)(out)</text>
        <dbReference type="Rhea" id="RHEA:57888"/>
        <dbReference type="ChEBI" id="CHEBI:15378"/>
        <dbReference type="ChEBI" id="CHEBI:24646"/>
        <dbReference type="ChEBI" id="CHEBI:57540"/>
        <dbReference type="ChEBI" id="CHEBI:57945"/>
        <dbReference type="ChEBI" id="CHEBI:132124"/>
    </reaction>
</comment>
<feature type="transmembrane region" description="Helical" evidence="2">
    <location>
        <begin position="134"/>
        <end position="156"/>
    </location>
</feature>
<dbReference type="GO" id="GO:0016491">
    <property type="term" value="F:oxidoreductase activity"/>
    <property type="evidence" value="ECO:0007669"/>
    <property type="project" value="UniProtKB-KW"/>
</dbReference>
<evidence type="ECO:0000313" key="3">
    <source>
        <dbReference type="EMBL" id="AIA56267.1"/>
    </source>
</evidence>
<comment type="similarity">
    <text evidence="1 2">Belongs to the complex I subunit 6 family.</text>
</comment>
<keyword evidence="2" id="KW-1133">Transmembrane helix</keyword>
<feature type="transmembrane region" description="Helical" evidence="2">
    <location>
        <begin position="6"/>
        <end position="24"/>
    </location>
</feature>
<feature type="transmembrane region" description="Helical" evidence="2">
    <location>
        <begin position="31"/>
        <end position="50"/>
    </location>
</feature>
<dbReference type="GO" id="GO:0048038">
    <property type="term" value="F:quinone binding"/>
    <property type="evidence" value="ECO:0007669"/>
    <property type="project" value="UniProtKB-UniRule"/>
</dbReference>
<dbReference type="AlphaFoldDB" id="A0A060A2F4"/>
<dbReference type="Pfam" id="PF00499">
    <property type="entry name" value="Oxidored_q3"/>
    <property type="match status" value="1"/>
</dbReference>
<dbReference type="eggNOG" id="COG0839">
    <property type="taxonomic scope" value="Bacteria"/>
</dbReference>
<dbReference type="EMBL" id="CP005986">
    <property type="protein sequence ID" value="AIA56267.1"/>
    <property type="molecule type" value="Genomic_DNA"/>
</dbReference>
<keyword evidence="2" id="KW-0520">NAD</keyword>
<feature type="transmembrane region" description="Helical" evidence="2">
    <location>
        <begin position="56"/>
        <end position="74"/>
    </location>
</feature>
<dbReference type="GO" id="GO:0005886">
    <property type="term" value="C:plasma membrane"/>
    <property type="evidence" value="ECO:0007669"/>
    <property type="project" value="UniProtKB-SubCell"/>
</dbReference>
<keyword evidence="3" id="KW-0830">Ubiquinone</keyword>
<keyword evidence="2" id="KW-0812">Transmembrane</keyword>
<dbReference type="InterPro" id="IPR001457">
    <property type="entry name" value="NADH_UbQ/plastoQ_OxRdtase_su6"/>
</dbReference>
<keyword evidence="2" id="KW-0874">Quinone</keyword>
<evidence type="ECO:0000256" key="1">
    <source>
        <dbReference type="ARBA" id="ARBA00005698"/>
    </source>
</evidence>
<name>A0A060A2F4_ACICK</name>
<evidence type="ECO:0000313" key="4">
    <source>
        <dbReference type="Proteomes" id="UP000005522"/>
    </source>
</evidence>
<gene>
    <name evidence="3" type="ORF">Acaty_c2423</name>
</gene>
<dbReference type="HOGENOM" id="CLU_1599148_0_0_6"/>
<feature type="transmembrane region" description="Helical" evidence="2">
    <location>
        <begin position="95"/>
        <end position="114"/>
    </location>
</feature>
<evidence type="ECO:0000256" key="2">
    <source>
        <dbReference type="RuleBase" id="RU004429"/>
    </source>
</evidence>